<dbReference type="PANTHER" id="PTHR43280">
    <property type="entry name" value="ARAC-FAMILY TRANSCRIPTIONAL REGULATOR"/>
    <property type="match status" value="1"/>
</dbReference>
<dbReference type="Pfam" id="PF12833">
    <property type="entry name" value="HTH_18"/>
    <property type="match status" value="1"/>
</dbReference>
<organism evidence="5 6">
    <name type="scientific">Candidatus Gallibacteroides avistercoris</name>
    <dbReference type="NCBI Taxonomy" id="2840833"/>
    <lineage>
        <taxon>Bacteria</taxon>
        <taxon>Pseudomonadati</taxon>
        <taxon>Bacteroidota</taxon>
        <taxon>Bacteroidia</taxon>
        <taxon>Bacteroidales</taxon>
        <taxon>Bacteroidaceae</taxon>
        <taxon>Bacteroidaceae incertae sedis</taxon>
        <taxon>Candidatus Gallibacteroides</taxon>
    </lineage>
</organism>
<name>A0A9D1SDA3_9BACT</name>
<dbReference type="InterPro" id="IPR020449">
    <property type="entry name" value="Tscrpt_reg_AraC-type_HTH"/>
</dbReference>
<evidence type="ECO:0000313" key="6">
    <source>
        <dbReference type="Proteomes" id="UP000824112"/>
    </source>
</evidence>
<dbReference type="Proteomes" id="UP000824112">
    <property type="component" value="Unassembled WGS sequence"/>
</dbReference>
<dbReference type="Gene3D" id="2.60.120.280">
    <property type="entry name" value="Regulatory protein AraC"/>
    <property type="match status" value="1"/>
</dbReference>
<dbReference type="Pfam" id="PF02311">
    <property type="entry name" value="AraC_binding"/>
    <property type="match status" value="1"/>
</dbReference>
<dbReference type="GO" id="GO:0003700">
    <property type="term" value="F:DNA-binding transcription factor activity"/>
    <property type="evidence" value="ECO:0007669"/>
    <property type="project" value="InterPro"/>
</dbReference>
<reference evidence="5" key="1">
    <citation type="submission" date="2020-10" db="EMBL/GenBank/DDBJ databases">
        <authorList>
            <person name="Gilroy R."/>
        </authorList>
    </citation>
    <scope>NUCLEOTIDE SEQUENCE</scope>
    <source>
        <strain evidence="5">CHK158-818</strain>
    </source>
</reference>
<sequence length="295" mass="33975">MNSLETSSHKYLTISNTDEEWGIVVTTIGHQLIEPQSRYPLTKHPETYDFKPLSGRILNEYQLVYITKGSGYFSSQSCKKQPVKAGTMILLFPGEWHSYYPDPETGWDEYWVGFRGAHIDRRVEKHFFSIEEPLHQIGVSSTIVGLYEDIMKFSEEEKAGYQQIISSIVLHILGAVYYKDRNNTLSNTMEVNIINRARILMKDKIGSSSSPEEIAEELGVGYSRFRRMFKDYTGVSPAQYQAQLRISKAKEMLTGSQRNISEIAYELCFENAGQFSTFFRKKVGITPSEFRRRTH</sequence>
<dbReference type="SUPFAM" id="SSF46689">
    <property type="entry name" value="Homeodomain-like"/>
    <property type="match status" value="2"/>
</dbReference>
<evidence type="ECO:0000256" key="3">
    <source>
        <dbReference type="ARBA" id="ARBA00023163"/>
    </source>
</evidence>
<dbReference type="Gene3D" id="1.10.10.60">
    <property type="entry name" value="Homeodomain-like"/>
    <property type="match status" value="2"/>
</dbReference>
<accession>A0A9D1SDA3</accession>
<evidence type="ECO:0000313" key="5">
    <source>
        <dbReference type="EMBL" id="HIU55388.1"/>
    </source>
</evidence>
<keyword evidence="1" id="KW-0805">Transcription regulation</keyword>
<dbReference type="InterPro" id="IPR009057">
    <property type="entry name" value="Homeodomain-like_sf"/>
</dbReference>
<dbReference type="PANTHER" id="PTHR43280:SF30">
    <property type="entry name" value="MMSAB OPERON REGULATORY PROTEIN"/>
    <property type="match status" value="1"/>
</dbReference>
<evidence type="ECO:0000259" key="4">
    <source>
        <dbReference type="PROSITE" id="PS01124"/>
    </source>
</evidence>
<dbReference type="SUPFAM" id="SSF51215">
    <property type="entry name" value="Regulatory protein AraC"/>
    <property type="match status" value="1"/>
</dbReference>
<dbReference type="EMBL" id="DVNA01000139">
    <property type="protein sequence ID" value="HIU55388.1"/>
    <property type="molecule type" value="Genomic_DNA"/>
</dbReference>
<dbReference type="PROSITE" id="PS01124">
    <property type="entry name" value="HTH_ARAC_FAMILY_2"/>
    <property type="match status" value="1"/>
</dbReference>
<evidence type="ECO:0000256" key="2">
    <source>
        <dbReference type="ARBA" id="ARBA00023125"/>
    </source>
</evidence>
<dbReference type="AlphaFoldDB" id="A0A9D1SDA3"/>
<comment type="caution">
    <text evidence="5">The sequence shown here is derived from an EMBL/GenBank/DDBJ whole genome shotgun (WGS) entry which is preliminary data.</text>
</comment>
<keyword evidence="3" id="KW-0804">Transcription</keyword>
<dbReference type="PRINTS" id="PR00032">
    <property type="entry name" value="HTHARAC"/>
</dbReference>
<keyword evidence="2" id="KW-0238">DNA-binding</keyword>
<protein>
    <submittedName>
        <fullName evidence="5">AraC family transcriptional regulator</fullName>
    </submittedName>
</protein>
<dbReference type="GO" id="GO:0043565">
    <property type="term" value="F:sequence-specific DNA binding"/>
    <property type="evidence" value="ECO:0007669"/>
    <property type="project" value="InterPro"/>
</dbReference>
<reference evidence="5" key="2">
    <citation type="journal article" date="2021" name="PeerJ">
        <title>Extensive microbial diversity within the chicken gut microbiome revealed by metagenomics and culture.</title>
        <authorList>
            <person name="Gilroy R."/>
            <person name="Ravi A."/>
            <person name="Getino M."/>
            <person name="Pursley I."/>
            <person name="Horton D.L."/>
            <person name="Alikhan N.F."/>
            <person name="Baker D."/>
            <person name="Gharbi K."/>
            <person name="Hall N."/>
            <person name="Watson M."/>
            <person name="Adriaenssens E.M."/>
            <person name="Foster-Nyarko E."/>
            <person name="Jarju S."/>
            <person name="Secka A."/>
            <person name="Antonio M."/>
            <person name="Oren A."/>
            <person name="Chaudhuri R.R."/>
            <person name="La Ragione R."/>
            <person name="Hildebrand F."/>
            <person name="Pallen M.J."/>
        </authorList>
    </citation>
    <scope>NUCLEOTIDE SEQUENCE</scope>
    <source>
        <strain evidence="5">CHK158-818</strain>
    </source>
</reference>
<dbReference type="SMART" id="SM00342">
    <property type="entry name" value="HTH_ARAC"/>
    <property type="match status" value="1"/>
</dbReference>
<proteinExistence type="predicted"/>
<feature type="domain" description="HTH araC/xylS-type" evidence="4">
    <location>
        <begin position="195"/>
        <end position="293"/>
    </location>
</feature>
<dbReference type="InterPro" id="IPR018060">
    <property type="entry name" value="HTH_AraC"/>
</dbReference>
<dbReference type="InterPro" id="IPR003313">
    <property type="entry name" value="AraC-bd"/>
</dbReference>
<evidence type="ECO:0000256" key="1">
    <source>
        <dbReference type="ARBA" id="ARBA00023015"/>
    </source>
</evidence>
<gene>
    <name evidence="5" type="ORF">IAB03_06245</name>
</gene>
<dbReference type="InterPro" id="IPR037923">
    <property type="entry name" value="HTH-like"/>
</dbReference>